<feature type="compositionally biased region" description="Polar residues" evidence="9">
    <location>
        <begin position="1"/>
        <end position="11"/>
    </location>
</feature>
<dbReference type="InterPro" id="IPR036122">
    <property type="entry name" value="CaM-bd_dom_sf"/>
</dbReference>
<keyword evidence="4" id="KW-0112">Calmodulin-binding</keyword>
<comment type="subcellular location">
    <subcellularLocation>
        <location evidence="1">Membrane</location>
        <topology evidence="1">Multi-pass membrane protein</topology>
    </subcellularLocation>
</comment>
<dbReference type="Gene3D" id="1.10.287.70">
    <property type="match status" value="2"/>
</dbReference>
<keyword evidence="2" id="KW-0813">Transport</keyword>
<feature type="transmembrane region" description="Helical" evidence="10">
    <location>
        <begin position="318"/>
        <end position="341"/>
    </location>
</feature>
<dbReference type="Ensembl" id="ENSOMET00000006993.1">
    <property type="protein sequence ID" value="ENSOMEP00000005730.1"/>
    <property type="gene ID" value="ENSOMEG00000006790.1"/>
</dbReference>
<evidence type="ECO:0000256" key="6">
    <source>
        <dbReference type="ARBA" id="ARBA00023065"/>
    </source>
</evidence>
<dbReference type="SUPFAM" id="SSF81327">
    <property type="entry name" value="Small-conductance potassium channel"/>
    <property type="match status" value="1"/>
</dbReference>
<dbReference type="GO" id="GO:0016020">
    <property type="term" value="C:membrane"/>
    <property type="evidence" value="ECO:0007669"/>
    <property type="project" value="UniProtKB-SubCell"/>
</dbReference>
<dbReference type="GO" id="GO:0016286">
    <property type="term" value="F:small conductance calcium-activated potassium channel activity"/>
    <property type="evidence" value="ECO:0007669"/>
    <property type="project" value="InterPro"/>
</dbReference>
<feature type="compositionally biased region" description="Pro residues" evidence="9">
    <location>
        <begin position="22"/>
        <end position="33"/>
    </location>
</feature>
<evidence type="ECO:0000256" key="3">
    <source>
        <dbReference type="ARBA" id="ARBA00022692"/>
    </source>
</evidence>
<evidence type="ECO:0000256" key="2">
    <source>
        <dbReference type="ARBA" id="ARBA00022448"/>
    </source>
</evidence>
<keyword evidence="5 10" id="KW-1133">Transmembrane helix</keyword>
<dbReference type="PANTHER" id="PTHR10153">
    <property type="entry name" value="SMALL CONDUCTANCE CALCIUM-ACTIVATED POTASSIUM CHANNEL"/>
    <property type="match status" value="1"/>
</dbReference>
<feature type="compositionally biased region" description="Basic residues" evidence="9">
    <location>
        <begin position="111"/>
        <end position="120"/>
    </location>
</feature>
<evidence type="ECO:0000256" key="9">
    <source>
        <dbReference type="SAM" id="MobiDB-lite"/>
    </source>
</evidence>
<evidence type="ECO:0000256" key="1">
    <source>
        <dbReference type="ARBA" id="ARBA00004141"/>
    </source>
</evidence>
<keyword evidence="6" id="KW-0406">Ion transport</keyword>
<protein>
    <submittedName>
        <fullName evidence="12">Small conductance calcium-activated potassium channel protein 1-like</fullName>
    </submittedName>
</protein>
<feature type="transmembrane region" description="Helical" evidence="10">
    <location>
        <begin position="353"/>
        <end position="371"/>
    </location>
</feature>
<dbReference type="SUPFAM" id="SSF81324">
    <property type="entry name" value="Voltage-gated potassium channels"/>
    <property type="match status" value="1"/>
</dbReference>
<dbReference type="SMART" id="SM01053">
    <property type="entry name" value="CaMBD"/>
    <property type="match status" value="1"/>
</dbReference>
<dbReference type="InterPro" id="IPR015449">
    <property type="entry name" value="K_chnl_Ca-activ_SK"/>
</dbReference>
<feature type="transmembrane region" description="Helical" evidence="10">
    <location>
        <begin position="212"/>
        <end position="230"/>
    </location>
</feature>
<dbReference type="GO" id="GO:0005516">
    <property type="term" value="F:calmodulin binding"/>
    <property type="evidence" value="ECO:0007669"/>
    <property type="project" value="UniProtKB-KW"/>
</dbReference>
<dbReference type="FunFam" id="1.10.287.70:FF:000183">
    <property type="entry name" value="KCNN (Potassium K ChaNNel, calcium activated)-Like"/>
    <property type="match status" value="1"/>
</dbReference>
<dbReference type="OMA" id="IMLHSKL"/>
<evidence type="ECO:0000256" key="8">
    <source>
        <dbReference type="ARBA" id="ARBA00023303"/>
    </source>
</evidence>
<evidence type="ECO:0000259" key="11">
    <source>
        <dbReference type="SMART" id="SM01053"/>
    </source>
</evidence>
<feature type="transmembrane region" description="Helical" evidence="10">
    <location>
        <begin position="445"/>
        <end position="463"/>
    </location>
</feature>
<keyword evidence="13" id="KW-1185">Reference proteome</keyword>
<reference evidence="12" key="1">
    <citation type="submission" date="2025-08" db="UniProtKB">
        <authorList>
            <consortium name="Ensembl"/>
        </authorList>
    </citation>
    <scope>IDENTIFICATION</scope>
</reference>
<sequence length="662" mass="74370">MEHSLSMSSTPADDELEDHRPLLPPRMVPPPQTYSPQCGIHHTLPTSMDHAVWLDRTQALATTPLYNGHLYITSTPRGGRRKDKAKGKEKKRAAEAKIAPSPGASPFLGTRRAHQGRRKSGNVSLEMQDRQSLPEIIITSKDDHAPQHGKTSHKKEGKGPLPGAKFPSLSHAHSPQHSPKRKEDAKNDPYWKSRNIGWRLVRRRALFLRRQRLNDCALAVGLFGVLMMVMETELSWSVYSKSSVYSLSLKSVITASTVLLLGLIVAYHCCEVQVTAPSPVTARLRPPADLTLTPPSAQLYVHDIGAEDWRIAMTTDRVAFIALELTVAAIHPYPVGLLAYFQKSASRISLSETELEIVLALPMFLRLYLMARAMMLHSRLFTDTASRSIGALNKIHFNSRFVGKTLMTTYPGTVLMIFSVSLWIVAAWGLHVCERHHNYRDLSSNYMEALWMVSVTFLSIGYGDVVPHTYCGRSICLLTGIMGAGCTVLVVAVVARKLELSRAEKHVHNFMMDSHISKRIKIAAANVLRETWLIYKHTKLSRERDDTRVRMHQRKLLLAIQQLRRVKMEKRILADQGNTLVDLHKVREMSSLMYDVLSEVQGCRGELHTHVHSLEKSVQELREGFRILMPLLSSTLSTQNCSIRHLLREREGKGESAAGADN</sequence>
<reference evidence="12" key="2">
    <citation type="submission" date="2025-09" db="UniProtKB">
        <authorList>
            <consortium name="Ensembl"/>
        </authorList>
    </citation>
    <scope>IDENTIFICATION</scope>
</reference>
<evidence type="ECO:0000256" key="7">
    <source>
        <dbReference type="ARBA" id="ARBA00023136"/>
    </source>
</evidence>
<evidence type="ECO:0000256" key="4">
    <source>
        <dbReference type="ARBA" id="ARBA00022860"/>
    </source>
</evidence>
<name>A0A3B3BJQ7_ORYME</name>
<dbReference type="InterPro" id="IPR013099">
    <property type="entry name" value="K_chnl_dom"/>
</dbReference>
<proteinExistence type="predicted"/>
<dbReference type="Proteomes" id="UP000261560">
    <property type="component" value="Unplaced"/>
</dbReference>
<keyword evidence="3 10" id="KW-0812">Transmembrane</keyword>
<keyword evidence="7 10" id="KW-0472">Membrane</keyword>
<feature type="compositionally biased region" description="Basic residues" evidence="9">
    <location>
        <begin position="78"/>
        <end position="91"/>
    </location>
</feature>
<dbReference type="GeneTree" id="ENSGT00950000182904"/>
<evidence type="ECO:0000313" key="12">
    <source>
        <dbReference type="Ensembl" id="ENSOMEP00000005730.1"/>
    </source>
</evidence>
<feature type="transmembrane region" description="Helical" evidence="10">
    <location>
        <begin position="414"/>
        <end position="433"/>
    </location>
</feature>
<dbReference type="STRING" id="30732.ENSOMEP00000005730"/>
<evidence type="ECO:0000256" key="5">
    <source>
        <dbReference type="ARBA" id="ARBA00022989"/>
    </source>
</evidence>
<feature type="domain" description="Calmodulin-binding" evidence="11">
    <location>
        <begin position="513"/>
        <end position="589"/>
    </location>
</feature>
<evidence type="ECO:0000313" key="13">
    <source>
        <dbReference type="Proteomes" id="UP000261560"/>
    </source>
</evidence>
<dbReference type="PaxDb" id="30732-ENSOMEP00000005730"/>
<dbReference type="Pfam" id="PF02888">
    <property type="entry name" value="CaMBD"/>
    <property type="match status" value="1"/>
</dbReference>
<dbReference type="InterPro" id="IPR004178">
    <property type="entry name" value="CaM-bd_dom"/>
</dbReference>
<dbReference type="Pfam" id="PF07885">
    <property type="entry name" value="Ion_trans_2"/>
    <property type="match status" value="1"/>
</dbReference>
<dbReference type="AlphaFoldDB" id="A0A3B3BJQ7"/>
<feature type="region of interest" description="Disordered" evidence="9">
    <location>
        <begin position="1"/>
        <end position="41"/>
    </location>
</feature>
<feature type="transmembrane region" description="Helical" evidence="10">
    <location>
        <begin position="475"/>
        <end position="495"/>
    </location>
</feature>
<organism evidence="12 13">
    <name type="scientific">Oryzias melastigma</name>
    <name type="common">Marine medaka</name>
    <dbReference type="NCBI Taxonomy" id="30732"/>
    <lineage>
        <taxon>Eukaryota</taxon>
        <taxon>Metazoa</taxon>
        <taxon>Chordata</taxon>
        <taxon>Craniata</taxon>
        <taxon>Vertebrata</taxon>
        <taxon>Euteleostomi</taxon>
        <taxon>Actinopterygii</taxon>
        <taxon>Neopterygii</taxon>
        <taxon>Teleostei</taxon>
        <taxon>Neoteleostei</taxon>
        <taxon>Acanthomorphata</taxon>
        <taxon>Ovalentaria</taxon>
        <taxon>Atherinomorphae</taxon>
        <taxon>Beloniformes</taxon>
        <taxon>Adrianichthyidae</taxon>
        <taxon>Oryziinae</taxon>
        <taxon>Oryzias</taxon>
    </lineage>
</organism>
<keyword evidence="8" id="KW-0407">Ion channel</keyword>
<dbReference type="Pfam" id="PF03530">
    <property type="entry name" value="SK_channel"/>
    <property type="match status" value="2"/>
</dbReference>
<evidence type="ECO:0000256" key="10">
    <source>
        <dbReference type="SAM" id="Phobius"/>
    </source>
</evidence>
<feature type="region of interest" description="Disordered" evidence="9">
    <location>
        <begin position="69"/>
        <end position="188"/>
    </location>
</feature>
<accession>A0A3B3BJQ7</accession>